<evidence type="ECO:0000256" key="2">
    <source>
        <dbReference type="ARBA" id="ARBA00022679"/>
    </source>
</evidence>
<dbReference type="PANTHER" id="PTHR31062">
    <property type="entry name" value="XYLOGLUCAN ENDOTRANSGLUCOSYLASE/HYDROLASE PROTEIN 8-RELATED"/>
    <property type="match status" value="1"/>
</dbReference>
<dbReference type="GO" id="GO:0044042">
    <property type="term" value="P:glucan metabolic process"/>
    <property type="evidence" value="ECO:0007669"/>
    <property type="project" value="InterPro"/>
</dbReference>
<dbReference type="GO" id="GO:0048046">
    <property type="term" value="C:apoplast"/>
    <property type="evidence" value="ECO:0007669"/>
    <property type="project" value="InterPro"/>
</dbReference>
<dbReference type="GO" id="GO:0016762">
    <property type="term" value="F:xyloglucan:xyloglucosyl transferase activity"/>
    <property type="evidence" value="ECO:0007669"/>
    <property type="project" value="UniProtKB-EC"/>
</dbReference>
<dbReference type="GO" id="GO:0004553">
    <property type="term" value="F:hydrolase activity, hydrolyzing O-glycosyl compounds"/>
    <property type="evidence" value="ECO:0007669"/>
    <property type="project" value="InterPro"/>
</dbReference>
<evidence type="ECO:0000256" key="5">
    <source>
        <dbReference type="ARBA" id="ARBA00034022"/>
    </source>
</evidence>
<evidence type="ECO:0000256" key="3">
    <source>
        <dbReference type="ARBA" id="ARBA00022801"/>
    </source>
</evidence>
<evidence type="ECO:0000313" key="9">
    <source>
        <dbReference type="Proteomes" id="UP000015453"/>
    </source>
</evidence>
<organism evidence="8 9">
    <name type="scientific">Genlisea aurea</name>
    <dbReference type="NCBI Taxonomy" id="192259"/>
    <lineage>
        <taxon>Eukaryota</taxon>
        <taxon>Viridiplantae</taxon>
        <taxon>Streptophyta</taxon>
        <taxon>Embryophyta</taxon>
        <taxon>Tracheophyta</taxon>
        <taxon>Spermatophyta</taxon>
        <taxon>Magnoliopsida</taxon>
        <taxon>eudicotyledons</taxon>
        <taxon>Gunneridae</taxon>
        <taxon>Pentapetalae</taxon>
        <taxon>asterids</taxon>
        <taxon>lamiids</taxon>
        <taxon>Lamiales</taxon>
        <taxon>Lentibulariaceae</taxon>
        <taxon>Genlisea</taxon>
    </lineage>
</organism>
<reference evidence="8 9" key="1">
    <citation type="journal article" date="2013" name="BMC Genomics">
        <title>The miniature genome of a carnivorous plant Genlisea aurea contains a low number of genes and short non-coding sequences.</title>
        <authorList>
            <person name="Leushkin E.V."/>
            <person name="Sutormin R.A."/>
            <person name="Nabieva E.R."/>
            <person name="Penin A.A."/>
            <person name="Kondrashov A.S."/>
            <person name="Logacheva M.D."/>
        </authorList>
    </citation>
    <scope>NUCLEOTIDE SEQUENCE [LARGE SCALE GENOMIC DNA]</scope>
</reference>
<dbReference type="InterPro" id="IPR044791">
    <property type="entry name" value="Beta-glucanase/XTH"/>
</dbReference>
<name>S8CRY9_9LAMI</name>
<dbReference type="Pfam" id="PF06955">
    <property type="entry name" value="XET_C"/>
    <property type="match status" value="1"/>
</dbReference>
<dbReference type="AlphaFoldDB" id="S8CRY9"/>
<dbReference type="EMBL" id="AUSU01003008">
    <property type="protein sequence ID" value="EPS67636.1"/>
    <property type="molecule type" value="Genomic_DNA"/>
</dbReference>
<keyword evidence="9" id="KW-1185">Reference proteome</keyword>
<sequence length="126" mass="14848">FYVDDTPIRVFKNNNQIGVAYPTQPLKVKATIWDGSDWATDGGRIKVNYSYAPFETEYRDFRIVGCPSSSSGSSQNCYGSGYWWNRERYRRLDSAQKRQYEDVRKKYLVYDYCSDRNRYPNTPSEC</sequence>
<dbReference type="Pfam" id="PF00722">
    <property type="entry name" value="Glyco_hydro_16"/>
    <property type="match status" value="1"/>
</dbReference>
<keyword evidence="4" id="KW-0326">Glycosidase</keyword>
<evidence type="ECO:0000259" key="6">
    <source>
        <dbReference type="Pfam" id="PF00722"/>
    </source>
</evidence>
<proteinExistence type="predicted"/>
<evidence type="ECO:0000259" key="7">
    <source>
        <dbReference type="Pfam" id="PF06955"/>
    </source>
</evidence>
<evidence type="ECO:0000256" key="4">
    <source>
        <dbReference type="ARBA" id="ARBA00023295"/>
    </source>
</evidence>
<accession>S8CRY9</accession>
<evidence type="ECO:0000256" key="1">
    <source>
        <dbReference type="ARBA" id="ARBA00012152"/>
    </source>
</evidence>
<comment type="caution">
    <text evidence="8">The sequence shown here is derived from an EMBL/GenBank/DDBJ whole genome shotgun (WGS) entry which is preliminary data.</text>
</comment>
<feature type="domain" description="GH16" evidence="6">
    <location>
        <begin position="1"/>
        <end position="50"/>
    </location>
</feature>
<dbReference type="EC" id="2.4.1.207" evidence="1"/>
<keyword evidence="3" id="KW-0378">Hydrolase</keyword>
<dbReference type="Gene3D" id="2.60.120.200">
    <property type="match status" value="1"/>
</dbReference>
<comment type="catalytic activity">
    <reaction evidence="5">
        <text>breaks a beta-(1-&gt;4) bond in the backbone of a xyloglucan and transfers the xyloglucanyl segment on to O-4 of the non-reducing terminal glucose residue of an acceptor, which can be a xyloglucan or an oligosaccharide of xyloglucan.</text>
        <dbReference type="EC" id="2.4.1.207"/>
    </reaction>
</comment>
<dbReference type="OrthoDB" id="4781at2759"/>
<protein>
    <recommendedName>
        <fullName evidence="1">xyloglucan:xyloglucosyl transferase</fullName>
        <ecNumber evidence="1">2.4.1.207</ecNumber>
    </recommendedName>
</protein>
<dbReference type="Proteomes" id="UP000015453">
    <property type="component" value="Unassembled WGS sequence"/>
</dbReference>
<feature type="non-terminal residue" evidence="8">
    <location>
        <position position="1"/>
    </location>
</feature>
<dbReference type="SUPFAM" id="SSF49899">
    <property type="entry name" value="Concanavalin A-like lectins/glucanases"/>
    <property type="match status" value="1"/>
</dbReference>
<feature type="non-terminal residue" evidence="8">
    <location>
        <position position="126"/>
    </location>
</feature>
<gene>
    <name evidence="8" type="ORF">M569_07139</name>
</gene>
<feature type="domain" description="Xyloglucan endo-transglycosylase C-terminal" evidence="7">
    <location>
        <begin position="80"/>
        <end position="126"/>
    </location>
</feature>
<dbReference type="InterPro" id="IPR010713">
    <property type="entry name" value="XET_C"/>
</dbReference>
<dbReference type="InterPro" id="IPR000757">
    <property type="entry name" value="Beta-glucanase-like"/>
</dbReference>
<dbReference type="InterPro" id="IPR013320">
    <property type="entry name" value="ConA-like_dom_sf"/>
</dbReference>
<keyword evidence="2" id="KW-0808">Transferase</keyword>
<evidence type="ECO:0000313" key="8">
    <source>
        <dbReference type="EMBL" id="EPS67636.1"/>
    </source>
</evidence>